<accession>A0A822YCR8</accession>
<reference evidence="1 2" key="1">
    <citation type="journal article" date="2020" name="Mol. Biol. Evol.">
        <title>Distinct Expression and Methylation Patterns for Genes with Different Fates following a Single Whole-Genome Duplication in Flowering Plants.</title>
        <authorList>
            <person name="Shi T."/>
            <person name="Rahmani R.S."/>
            <person name="Gugger P.F."/>
            <person name="Wang M."/>
            <person name="Li H."/>
            <person name="Zhang Y."/>
            <person name="Li Z."/>
            <person name="Wang Q."/>
            <person name="Van de Peer Y."/>
            <person name="Marchal K."/>
            <person name="Chen J."/>
        </authorList>
    </citation>
    <scope>NUCLEOTIDE SEQUENCE [LARGE SCALE GENOMIC DNA]</scope>
    <source>
        <tissue evidence="1">Leaf</tissue>
    </source>
</reference>
<dbReference type="GO" id="GO:0004497">
    <property type="term" value="F:monooxygenase activity"/>
    <property type="evidence" value="ECO:0007669"/>
    <property type="project" value="InterPro"/>
</dbReference>
<name>A0A822YCR8_NELNU</name>
<dbReference type="GO" id="GO:0005506">
    <property type="term" value="F:iron ion binding"/>
    <property type="evidence" value="ECO:0007669"/>
    <property type="project" value="InterPro"/>
</dbReference>
<sequence>MFGHIFDFLFATQDASTSSLLWALTLLDSHPDVLVKARAKAQNDTLNHLVLFIAMFTSISKIPAPD</sequence>
<dbReference type="Gene3D" id="1.10.630.10">
    <property type="entry name" value="Cytochrome P450"/>
    <property type="match status" value="1"/>
</dbReference>
<organism evidence="1 2">
    <name type="scientific">Nelumbo nucifera</name>
    <name type="common">Sacred lotus</name>
    <dbReference type="NCBI Taxonomy" id="4432"/>
    <lineage>
        <taxon>Eukaryota</taxon>
        <taxon>Viridiplantae</taxon>
        <taxon>Streptophyta</taxon>
        <taxon>Embryophyta</taxon>
        <taxon>Tracheophyta</taxon>
        <taxon>Spermatophyta</taxon>
        <taxon>Magnoliopsida</taxon>
        <taxon>Proteales</taxon>
        <taxon>Nelumbonaceae</taxon>
        <taxon>Nelumbo</taxon>
    </lineage>
</organism>
<dbReference type="AlphaFoldDB" id="A0A822YCR8"/>
<gene>
    <name evidence="1" type="ORF">HUJ06_030547</name>
</gene>
<evidence type="ECO:0000313" key="2">
    <source>
        <dbReference type="Proteomes" id="UP000607653"/>
    </source>
</evidence>
<dbReference type="EMBL" id="DUZY01000002">
    <property type="protein sequence ID" value="DAD29079.1"/>
    <property type="molecule type" value="Genomic_DNA"/>
</dbReference>
<keyword evidence="2" id="KW-1185">Reference proteome</keyword>
<comment type="caution">
    <text evidence="1">The sequence shown here is derived from an EMBL/GenBank/DDBJ whole genome shotgun (WGS) entry which is preliminary data.</text>
</comment>
<dbReference type="GO" id="GO:0020037">
    <property type="term" value="F:heme binding"/>
    <property type="evidence" value="ECO:0007669"/>
    <property type="project" value="InterPro"/>
</dbReference>
<protein>
    <submittedName>
        <fullName evidence="1">Uncharacterized protein</fullName>
    </submittedName>
</protein>
<evidence type="ECO:0000313" key="1">
    <source>
        <dbReference type="EMBL" id="DAD29079.1"/>
    </source>
</evidence>
<proteinExistence type="predicted"/>
<dbReference type="InterPro" id="IPR036396">
    <property type="entry name" value="Cyt_P450_sf"/>
</dbReference>
<dbReference type="Proteomes" id="UP000607653">
    <property type="component" value="Unassembled WGS sequence"/>
</dbReference>
<dbReference type="GO" id="GO:0016705">
    <property type="term" value="F:oxidoreductase activity, acting on paired donors, with incorporation or reduction of molecular oxygen"/>
    <property type="evidence" value="ECO:0007669"/>
    <property type="project" value="InterPro"/>
</dbReference>
<dbReference type="SUPFAM" id="SSF48264">
    <property type="entry name" value="Cytochrome P450"/>
    <property type="match status" value="1"/>
</dbReference>